<feature type="domain" description="ABC3 transporter permease C-terminal" evidence="6">
    <location>
        <begin position="290"/>
        <end position="403"/>
    </location>
</feature>
<dbReference type="OrthoDB" id="1451596at2"/>
<evidence type="ECO:0000259" key="7">
    <source>
        <dbReference type="Pfam" id="PF12704"/>
    </source>
</evidence>
<dbReference type="GO" id="GO:0022857">
    <property type="term" value="F:transmembrane transporter activity"/>
    <property type="evidence" value="ECO:0007669"/>
    <property type="project" value="TreeGrafter"/>
</dbReference>
<evidence type="ECO:0000313" key="8">
    <source>
        <dbReference type="EMBL" id="NSL86322.1"/>
    </source>
</evidence>
<dbReference type="EMBL" id="RIAR02000001">
    <property type="protein sequence ID" value="NSL86322.1"/>
    <property type="molecule type" value="Genomic_DNA"/>
</dbReference>
<feature type="domain" description="MacB-like periplasmic core" evidence="7">
    <location>
        <begin position="20"/>
        <end position="245"/>
    </location>
</feature>
<evidence type="ECO:0000313" key="9">
    <source>
        <dbReference type="Proteomes" id="UP000281028"/>
    </source>
</evidence>
<gene>
    <name evidence="8" type="ORF">ECE50_005755</name>
</gene>
<keyword evidence="9" id="KW-1185">Reference proteome</keyword>
<evidence type="ECO:0000256" key="3">
    <source>
        <dbReference type="ARBA" id="ARBA00022692"/>
    </source>
</evidence>
<organism evidence="8 9">
    <name type="scientific">Chitinophaga solisilvae</name>
    <dbReference type="NCBI Taxonomy" id="1233460"/>
    <lineage>
        <taxon>Bacteria</taxon>
        <taxon>Pseudomonadati</taxon>
        <taxon>Bacteroidota</taxon>
        <taxon>Chitinophagia</taxon>
        <taxon>Chitinophagales</taxon>
        <taxon>Chitinophagaceae</taxon>
        <taxon>Chitinophaga</taxon>
    </lineage>
</organism>
<evidence type="ECO:0000256" key="4">
    <source>
        <dbReference type="ARBA" id="ARBA00022989"/>
    </source>
</evidence>
<comment type="caution">
    <text evidence="8">The sequence shown here is derived from an EMBL/GenBank/DDBJ whole genome shotgun (WGS) entry which is preliminary data.</text>
</comment>
<dbReference type="InterPro" id="IPR050250">
    <property type="entry name" value="Macrolide_Exporter_MacB"/>
</dbReference>
<evidence type="ECO:0000256" key="5">
    <source>
        <dbReference type="ARBA" id="ARBA00023136"/>
    </source>
</evidence>
<dbReference type="GO" id="GO:0005886">
    <property type="term" value="C:plasma membrane"/>
    <property type="evidence" value="ECO:0007669"/>
    <property type="project" value="UniProtKB-SubCell"/>
</dbReference>
<evidence type="ECO:0000256" key="1">
    <source>
        <dbReference type="ARBA" id="ARBA00004651"/>
    </source>
</evidence>
<accession>A0A433WD06</accession>
<feature type="domain" description="MacB-like periplasmic core" evidence="7">
    <location>
        <begin position="435"/>
        <end position="603"/>
    </location>
</feature>
<dbReference type="Proteomes" id="UP000281028">
    <property type="component" value="Unassembled WGS sequence"/>
</dbReference>
<reference evidence="8" key="1">
    <citation type="submission" date="2020-05" db="EMBL/GenBank/DDBJ databases">
        <title>Chitinophaga laudate sp. nov., isolated from a tropical peat swamp.</title>
        <authorList>
            <person name="Goh C.B.S."/>
            <person name="Lee M.S."/>
            <person name="Parimannan S."/>
            <person name="Pasbakhsh P."/>
            <person name="Yule C.M."/>
            <person name="Rajandas H."/>
            <person name="Loke S."/>
            <person name="Croft L."/>
            <person name="Tan J.B.L."/>
        </authorList>
    </citation>
    <scope>NUCLEOTIDE SEQUENCE</scope>
    <source>
        <strain evidence="8">Mgbs1</strain>
    </source>
</reference>
<dbReference type="PROSITE" id="PS51257">
    <property type="entry name" value="PROKAR_LIPOPROTEIN"/>
    <property type="match status" value="1"/>
</dbReference>
<name>A0A433WD06_9BACT</name>
<comment type="subcellular location">
    <subcellularLocation>
        <location evidence="1">Cell membrane</location>
        <topology evidence="1">Multi-pass membrane protein</topology>
    </subcellularLocation>
</comment>
<dbReference type="Pfam" id="PF12704">
    <property type="entry name" value="MacB_PCD"/>
    <property type="match status" value="2"/>
</dbReference>
<dbReference type="InterPro" id="IPR025857">
    <property type="entry name" value="MacB_PCD"/>
</dbReference>
<keyword evidence="2" id="KW-1003">Cell membrane</keyword>
<dbReference type="Pfam" id="PF02687">
    <property type="entry name" value="FtsX"/>
    <property type="match status" value="2"/>
</dbReference>
<dbReference type="InterPro" id="IPR003838">
    <property type="entry name" value="ABC3_permease_C"/>
</dbReference>
<protein>
    <submittedName>
        <fullName evidence="8">FtsX-like permease family protein</fullName>
    </submittedName>
</protein>
<dbReference type="PANTHER" id="PTHR30572">
    <property type="entry name" value="MEMBRANE COMPONENT OF TRANSPORTER-RELATED"/>
    <property type="match status" value="1"/>
</dbReference>
<evidence type="ECO:0000259" key="6">
    <source>
        <dbReference type="Pfam" id="PF02687"/>
    </source>
</evidence>
<evidence type="ECO:0000256" key="2">
    <source>
        <dbReference type="ARBA" id="ARBA00022475"/>
    </source>
</evidence>
<keyword evidence="4" id="KW-1133">Transmembrane helix</keyword>
<keyword evidence="5" id="KW-0472">Membrane</keyword>
<dbReference type="AlphaFoldDB" id="A0A433WD06"/>
<sequence length="795" mass="89257">MFKNYVKIALRSLQKNKVYTLLNVTGLALSMACCILIFLVVQYHLSFDNFHPQRERIYRFVTEQHRDQISYVATVPLAFGQAFRNDYSFSEKVARIVTFDKELVSVVSGHEVRKFKEAAGVAFVEPEYFDIFNFPLLQGNKADMLSAPNTAVITESLALKYFGTVNADGKMLRINNKIDCRITGILKDLPANSDHHAGIFVSWASMKSYNEFFAASDSWGGMSSPLQCFTRLRPGVTVAEVEKVLPAYVTRYRPKSKNVHHYKLQPLSQVHFEARYGGAMEKRNLWVLSMIGVFLLVTACVNFVNLATAQALSRSREIGIRKALGSLRGQLFWQFIAETGLIALVAMLLAIIIATGMLPVINNWFHTKIVLSFMHDWMLWAFIPLLTLLVTFLSGSWPGLILSGFKPVTALKGKLSASHSSFAPRRTLIVLQFSVSLVLIIAMIVITRQIKYASHSDLGFDKDAVVMIGMGSNFYDNSKAQTLRKELAALPGVKNVSMCYAAPAAPQIWNTTVKFDTRSEEEIFKVSVKSADESFAPTFGLQLLAGRNMFAADSNNQALINETMLRRLQLSSPEEAIGRQITYDVNKVMIVGVVKDFYDRSFHEAISSVMITNQADQYTDYAVKINMKNLVKVVPELEKKWSDMYPEQLFEYQFLDESIAEFYDTESTMLKFIMTCSFIAIFIGCLGLYGLVSYMVAQKTKEIGIRKVLGSSISGILWIFGKEFAQLILIAFLLAAPLAWWLMHTWLQDFKYHIQLGPAIFALSIVIIAAVAVITVGYQSLRAALMNPVTSLKAD</sequence>
<dbReference type="PANTHER" id="PTHR30572:SF18">
    <property type="entry name" value="ABC-TYPE MACROLIDE FAMILY EXPORT SYSTEM PERMEASE COMPONENT 2"/>
    <property type="match status" value="1"/>
</dbReference>
<keyword evidence="3" id="KW-0812">Transmembrane</keyword>
<feature type="domain" description="ABC3 transporter permease C-terminal" evidence="6">
    <location>
        <begin position="676"/>
        <end position="788"/>
    </location>
</feature>
<proteinExistence type="predicted"/>